<dbReference type="Pfam" id="PF01206">
    <property type="entry name" value="TusA"/>
    <property type="match status" value="1"/>
</dbReference>
<dbReference type="EC" id="2.8.1.-" evidence="2"/>
<reference evidence="2 3" key="1">
    <citation type="submission" date="2020-03" db="EMBL/GenBank/DDBJ databases">
        <title>Genomic Encyclopedia of Type Strains, Phase IV (KMG-IV): sequencing the most valuable type-strain genomes for metagenomic binning, comparative biology and taxonomic classification.</title>
        <authorList>
            <person name="Goeker M."/>
        </authorList>
    </citation>
    <scope>NUCLEOTIDE SEQUENCE [LARGE SCALE GENOMIC DNA]</scope>
    <source>
        <strain evidence="2 3">DSM 22753</strain>
    </source>
</reference>
<dbReference type="InterPro" id="IPR036868">
    <property type="entry name" value="TusA-like_sf"/>
</dbReference>
<name>A0ABX0TWY6_9SPHN</name>
<keyword evidence="2" id="KW-0808">Transferase</keyword>
<comment type="caution">
    <text evidence="2">The sequence shown here is derived from an EMBL/GenBank/DDBJ whole genome shotgun (WGS) entry which is preliminary data.</text>
</comment>
<dbReference type="Proteomes" id="UP000788153">
    <property type="component" value="Unassembled WGS sequence"/>
</dbReference>
<proteinExistence type="predicted"/>
<dbReference type="SUPFAM" id="SSF64307">
    <property type="entry name" value="SirA-like"/>
    <property type="match status" value="1"/>
</dbReference>
<gene>
    <name evidence="2" type="ORF">FHT01_000373</name>
</gene>
<dbReference type="InterPro" id="IPR001455">
    <property type="entry name" value="TusA-like"/>
</dbReference>
<feature type="domain" description="UPF0033" evidence="1">
    <location>
        <begin position="4"/>
        <end position="64"/>
    </location>
</feature>
<dbReference type="EMBL" id="JAASQP010000001">
    <property type="protein sequence ID" value="NIJ22831.1"/>
    <property type="molecule type" value="Genomic_DNA"/>
</dbReference>
<dbReference type="Gene3D" id="3.30.110.40">
    <property type="entry name" value="TusA-like domain"/>
    <property type="match status" value="1"/>
</dbReference>
<evidence type="ECO:0000259" key="1">
    <source>
        <dbReference type="Pfam" id="PF01206"/>
    </source>
</evidence>
<protein>
    <submittedName>
        <fullName evidence="2">tRNA 2-thiouridine synthesizing protein A</fullName>
        <ecNumber evidence="2">2.8.1.-</ecNumber>
    </submittedName>
</protein>
<dbReference type="GO" id="GO:0016740">
    <property type="term" value="F:transferase activity"/>
    <property type="evidence" value="ECO:0007669"/>
    <property type="project" value="UniProtKB-KW"/>
</dbReference>
<evidence type="ECO:0000313" key="2">
    <source>
        <dbReference type="EMBL" id="NIJ22831.1"/>
    </source>
</evidence>
<keyword evidence="3" id="KW-1185">Reference proteome</keyword>
<evidence type="ECO:0000313" key="3">
    <source>
        <dbReference type="Proteomes" id="UP000788153"/>
    </source>
</evidence>
<accession>A0ABX0TWY6</accession>
<sequence>MELIDARGLQCPWPALRLARILRESKALAIEIVADDPNAAREIAAVAAAHSARLAVVEPGRFRVER</sequence>
<dbReference type="RefSeq" id="WP_140048032.1">
    <property type="nucleotide sequence ID" value="NZ_BAAAEV010000001.1"/>
</dbReference>
<organism evidence="2 3">
    <name type="scientific">Sphingomonas japonica</name>
    <dbReference type="NCBI Taxonomy" id="511662"/>
    <lineage>
        <taxon>Bacteria</taxon>
        <taxon>Pseudomonadati</taxon>
        <taxon>Pseudomonadota</taxon>
        <taxon>Alphaproteobacteria</taxon>
        <taxon>Sphingomonadales</taxon>
        <taxon>Sphingomonadaceae</taxon>
        <taxon>Sphingomonas</taxon>
    </lineage>
</organism>